<feature type="region of interest" description="Disordered" evidence="1">
    <location>
        <begin position="1"/>
        <end position="98"/>
    </location>
</feature>
<gene>
    <name evidence="2" type="ORF">ACFO1S_25195</name>
</gene>
<sequence>MTCHIGRIHIENNEGTIIFGNVTNPSSSSSSNNTSNSNQESTDGDTGEITLDNSRFSLTIPIKSTVPDFMTQKRKKRDRKRGKSEGSNHKRGHRRSDV</sequence>
<dbReference type="EMBL" id="JBHSED010000065">
    <property type="protein sequence ID" value="MFC4306721.1"/>
    <property type="molecule type" value="Genomic_DNA"/>
</dbReference>
<reference evidence="3" key="1">
    <citation type="journal article" date="2019" name="Int. J. Syst. Evol. Microbiol.">
        <title>The Global Catalogue of Microorganisms (GCM) 10K type strain sequencing project: providing services to taxonomists for standard genome sequencing and annotation.</title>
        <authorList>
            <consortium name="The Broad Institute Genomics Platform"/>
            <consortium name="The Broad Institute Genome Sequencing Center for Infectious Disease"/>
            <person name="Wu L."/>
            <person name="Ma J."/>
        </authorList>
    </citation>
    <scope>NUCLEOTIDE SEQUENCE [LARGE SCALE GENOMIC DNA]</scope>
    <source>
        <strain evidence="3">CGMCC 4.1641</strain>
    </source>
</reference>
<feature type="compositionally biased region" description="Basic residues" evidence="1">
    <location>
        <begin position="72"/>
        <end position="82"/>
    </location>
</feature>
<organism evidence="2 3">
    <name type="scientific">Cohnella boryungensis</name>
    <dbReference type="NCBI Taxonomy" id="768479"/>
    <lineage>
        <taxon>Bacteria</taxon>
        <taxon>Bacillati</taxon>
        <taxon>Bacillota</taxon>
        <taxon>Bacilli</taxon>
        <taxon>Bacillales</taxon>
        <taxon>Paenibacillaceae</taxon>
        <taxon>Cohnella</taxon>
    </lineage>
</organism>
<accession>A0ABV8SGL3</accession>
<dbReference type="Proteomes" id="UP001595755">
    <property type="component" value="Unassembled WGS sequence"/>
</dbReference>
<evidence type="ECO:0008006" key="4">
    <source>
        <dbReference type="Google" id="ProtNLM"/>
    </source>
</evidence>
<feature type="compositionally biased region" description="Basic residues" evidence="1">
    <location>
        <begin position="89"/>
        <end position="98"/>
    </location>
</feature>
<evidence type="ECO:0000313" key="3">
    <source>
        <dbReference type="Proteomes" id="UP001595755"/>
    </source>
</evidence>
<keyword evidence="3" id="KW-1185">Reference proteome</keyword>
<proteinExistence type="predicted"/>
<protein>
    <recommendedName>
        <fullName evidence="4">Spore germination protein GerPA/GerPF</fullName>
    </recommendedName>
</protein>
<name>A0ABV8SGL3_9BACL</name>
<evidence type="ECO:0000313" key="2">
    <source>
        <dbReference type="EMBL" id="MFC4306721.1"/>
    </source>
</evidence>
<dbReference type="RefSeq" id="WP_204602214.1">
    <property type="nucleotide sequence ID" value="NZ_JBHSED010000065.1"/>
</dbReference>
<comment type="caution">
    <text evidence="2">The sequence shown here is derived from an EMBL/GenBank/DDBJ whole genome shotgun (WGS) entry which is preliminary data.</text>
</comment>
<feature type="compositionally biased region" description="Low complexity" evidence="1">
    <location>
        <begin position="21"/>
        <end position="41"/>
    </location>
</feature>
<evidence type="ECO:0000256" key="1">
    <source>
        <dbReference type="SAM" id="MobiDB-lite"/>
    </source>
</evidence>